<dbReference type="Proteomes" id="UP000007174">
    <property type="component" value="Unassembled WGS sequence"/>
</dbReference>
<accession>H1V7J8</accession>
<evidence type="ECO:0000313" key="2">
    <source>
        <dbReference type="Proteomes" id="UP000007174"/>
    </source>
</evidence>
<protein>
    <submittedName>
        <fullName evidence="1">Uncharacterized protein</fullName>
    </submittedName>
</protein>
<sequence length="68" mass="7737">MHLASIPRPPHCSLCCREDCHLSPPTSIALFPLPLILSRLTRYLTDTLDWTLPLPIDSRIQYTRTAHA</sequence>
<name>H1V7J8_COLHI</name>
<gene>
    <name evidence="1" type="ORF">CH063_01451</name>
</gene>
<evidence type="ECO:0000313" key="1">
    <source>
        <dbReference type="EMBL" id="CCF36200.1"/>
    </source>
</evidence>
<proteinExistence type="predicted"/>
<dbReference type="EMBL" id="CACQ02001879">
    <property type="protein sequence ID" value="CCF36200.1"/>
    <property type="molecule type" value="Genomic_DNA"/>
</dbReference>
<reference evidence="2" key="1">
    <citation type="journal article" date="2012" name="Nat. Genet.">
        <title>Lifestyle transitions in plant pathogenic Colletotrichum fungi deciphered by genome and transcriptome analyses.</title>
        <authorList>
            <person name="O'Connell R.J."/>
            <person name="Thon M.R."/>
            <person name="Hacquard S."/>
            <person name="Amyotte S.G."/>
            <person name="Kleemann J."/>
            <person name="Torres M.F."/>
            <person name="Damm U."/>
            <person name="Buiate E.A."/>
            <person name="Epstein L."/>
            <person name="Alkan N."/>
            <person name="Altmueller J."/>
            <person name="Alvarado-Balderrama L."/>
            <person name="Bauser C.A."/>
            <person name="Becker C."/>
            <person name="Birren B.W."/>
            <person name="Chen Z."/>
            <person name="Choi J."/>
            <person name="Crouch J.A."/>
            <person name="Duvick J.P."/>
            <person name="Farman M.A."/>
            <person name="Gan P."/>
            <person name="Heiman D."/>
            <person name="Henrissat B."/>
            <person name="Howard R.J."/>
            <person name="Kabbage M."/>
            <person name="Koch C."/>
            <person name="Kracher B."/>
            <person name="Kubo Y."/>
            <person name="Law A.D."/>
            <person name="Lebrun M.-H."/>
            <person name="Lee Y.-H."/>
            <person name="Miyara I."/>
            <person name="Moore N."/>
            <person name="Neumann U."/>
            <person name="Nordstroem K."/>
            <person name="Panaccione D.G."/>
            <person name="Panstruga R."/>
            <person name="Place M."/>
            <person name="Proctor R.H."/>
            <person name="Prusky D."/>
            <person name="Rech G."/>
            <person name="Reinhardt R."/>
            <person name="Rollins J.A."/>
            <person name="Rounsley S."/>
            <person name="Schardl C.L."/>
            <person name="Schwartz D.C."/>
            <person name="Shenoy N."/>
            <person name="Shirasu K."/>
            <person name="Sikhakolli U.R."/>
            <person name="Stueber K."/>
            <person name="Sukno S.A."/>
            <person name="Sweigard J.A."/>
            <person name="Takano Y."/>
            <person name="Takahara H."/>
            <person name="Trail F."/>
            <person name="van der Does H.C."/>
            <person name="Voll L.M."/>
            <person name="Will I."/>
            <person name="Young S."/>
            <person name="Zeng Q."/>
            <person name="Zhang J."/>
            <person name="Zhou S."/>
            <person name="Dickman M.B."/>
            <person name="Schulze-Lefert P."/>
            <person name="Ver Loren van Themaat E."/>
            <person name="Ma L.-J."/>
            <person name="Vaillancourt L.J."/>
        </authorList>
    </citation>
    <scope>NUCLEOTIDE SEQUENCE [LARGE SCALE GENOMIC DNA]</scope>
    <source>
        <strain evidence="2">IMI 349063</strain>
    </source>
</reference>
<organism evidence="1 2">
    <name type="scientific">Colletotrichum higginsianum (strain IMI 349063)</name>
    <name type="common">Crucifer anthracnose fungus</name>
    <dbReference type="NCBI Taxonomy" id="759273"/>
    <lineage>
        <taxon>Eukaryota</taxon>
        <taxon>Fungi</taxon>
        <taxon>Dikarya</taxon>
        <taxon>Ascomycota</taxon>
        <taxon>Pezizomycotina</taxon>
        <taxon>Sordariomycetes</taxon>
        <taxon>Hypocreomycetidae</taxon>
        <taxon>Glomerellales</taxon>
        <taxon>Glomerellaceae</taxon>
        <taxon>Colletotrichum</taxon>
        <taxon>Colletotrichum destructivum species complex</taxon>
    </lineage>
</organism>
<dbReference type="AlphaFoldDB" id="H1V7J8"/>
<dbReference type="HOGENOM" id="CLU_2793860_0_0_1"/>